<dbReference type="Gene3D" id="6.10.280.50">
    <property type="match status" value="1"/>
</dbReference>
<dbReference type="Pfam" id="PF04325">
    <property type="entry name" value="DUF465"/>
    <property type="match status" value="1"/>
</dbReference>
<dbReference type="Proteomes" id="UP001193501">
    <property type="component" value="Unassembled WGS sequence"/>
</dbReference>
<reference evidence="1" key="1">
    <citation type="submission" date="2020-01" db="EMBL/GenBank/DDBJ databases">
        <authorList>
            <person name="Chen W.-M."/>
        </authorList>
    </citation>
    <scope>NUCLEOTIDE SEQUENCE</scope>
    <source>
        <strain evidence="1">CYK-10</strain>
    </source>
</reference>
<gene>
    <name evidence="1" type="ORF">GV832_06160</name>
</gene>
<dbReference type="InterPro" id="IPR038444">
    <property type="entry name" value="DUF465_sf"/>
</dbReference>
<dbReference type="AlphaFoldDB" id="A0AAE4Y8H2"/>
<name>A0AAE4Y8H2_9RHOB</name>
<dbReference type="RefSeq" id="WP_168773978.1">
    <property type="nucleotide sequence ID" value="NZ_JAABNR010000005.1"/>
</dbReference>
<organism evidence="1 2">
    <name type="scientific">Stagnihabitans tardus</name>
    <dbReference type="NCBI Taxonomy" id="2699202"/>
    <lineage>
        <taxon>Bacteria</taxon>
        <taxon>Pseudomonadati</taxon>
        <taxon>Pseudomonadota</taxon>
        <taxon>Alphaproteobacteria</taxon>
        <taxon>Rhodobacterales</taxon>
        <taxon>Paracoccaceae</taxon>
        <taxon>Stagnihabitans</taxon>
    </lineage>
</organism>
<evidence type="ECO:0000313" key="2">
    <source>
        <dbReference type="Proteomes" id="UP001193501"/>
    </source>
</evidence>
<accession>A0AAE4Y8H2</accession>
<keyword evidence="2" id="KW-1185">Reference proteome</keyword>
<comment type="caution">
    <text evidence="1">The sequence shown here is derived from an EMBL/GenBank/DDBJ whole genome shotgun (WGS) entry which is preliminary data.</text>
</comment>
<evidence type="ECO:0000313" key="1">
    <source>
        <dbReference type="EMBL" id="NBZ87159.1"/>
    </source>
</evidence>
<proteinExistence type="predicted"/>
<protein>
    <submittedName>
        <fullName evidence="1">DUF465 domain-containing protein</fullName>
    </submittedName>
</protein>
<sequence length="77" mass="8987">MSNTPHELHDEFPAKAEAIHALRQSDEHFRKLADSYHEVNRALHRAETRVDTISEEEETRLRKQRLSLKDQIAKALA</sequence>
<dbReference type="InterPro" id="IPR007420">
    <property type="entry name" value="DUF465"/>
</dbReference>
<dbReference type="EMBL" id="JAABNR010000005">
    <property type="protein sequence ID" value="NBZ87159.1"/>
    <property type="molecule type" value="Genomic_DNA"/>
</dbReference>